<name>A0A438I6B7_VITVI</name>
<feature type="region of interest" description="Disordered" evidence="1">
    <location>
        <begin position="50"/>
        <end position="78"/>
    </location>
</feature>
<protein>
    <submittedName>
        <fullName evidence="2">Uncharacterized protein</fullName>
    </submittedName>
</protein>
<organism evidence="2 3">
    <name type="scientific">Vitis vinifera</name>
    <name type="common">Grape</name>
    <dbReference type="NCBI Taxonomy" id="29760"/>
    <lineage>
        <taxon>Eukaryota</taxon>
        <taxon>Viridiplantae</taxon>
        <taxon>Streptophyta</taxon>
        <taxon>Embryophyta</taxon>
        <taxon>Tracheophyta</taxon>
        <taxon>Spermatophyta</taxon>
        <taxon>Magnoliopsida</taxon>
        <taxon>eudicotyledons</taxon>
        <taxon>Gunneridae</taxon>
        <taxon>Pentapetalae</taxon>
        <taxon>rosids</taxon>
        <taxon>Vitales</taxon>
        <taxon>Vitaceae</taxon>
        <taxon>Viteae</taxon>
        <taxon>Vitis</taxon>
    </lineage>
</organism>
<evidence type="ECO:0000313" key="3">
    <source>
        <dbReference type="Proteomes" id="UP000288805"/>
    </source>
</evidence>
<reference evidence="2 3" key="1">
    <citation type="journal article" date="2018" name="PLoS Genet.">
        <title>Population sequencing reveals clonal diversity and ancestral inbreeding in the grapevine cultivar Chardonnay.</title>
        <authorList>
            <person name="Roach M.J."/>
            <person name="Johnson D.L."/>
            <person name="Bohlmann J."/>
            <person name="van Vuuren H.J."/>
            <person name="Jones S.J."/>
            <person name="Pretorius I.S."/>
            <person name="Schmidt S.A."/>
            <person name="Borneman A.R."/>
        </authorList>
    </citation>
    <scope>NUCLEOTIDE SEQUENCE [LARGE SCALE GENOMIC DNA]</scope>
    <source>
        <strain evidence="3">cv. Chardonnay</strain>
        <tissue evidence="2">Leaf</tissue>
    </source>
</reference>
<evidence type="ECO:0000313" key="2">
    <source>
        <dbReference type="EMBL" id="RVW92251.1"/>
    </source>
</evidence>
<dbReference type="Proteomes" id="UP000288805">
    <property type="component" value="Unassembled WGS sequence"/>
</dbReference>
<accession>A0A438I6B7</accession>
<dbReference type="AlphaFoldDB" id="A0A438I6B7"/>
<dbReference type="EMBL" id="QGNW01000139">
    <property type="protein sequence ID" value="RVW92251.1"/>
    <property type="molecule type" value="Genomic_DNA"/>
</dbReference>
<comment type="caution">
    <text evidence="2">The sequence shown here is derived from an EMBL/GenBank/DDBJ whole genome shotgun (WGS) entry which is preliminary data.</text>
</comment>
<sequence length="78" mass="8774">MMEEAGIASKQREQMTIDIIPGDNAKEFKSVMHPEDGKKEDFEKQFELGGVSVGSSHHHKRLEPGSTNTVHQKQWPAD</sequence>
<evidence type="ECO:0000256" key="1">
    <source>
        <dbReference type="SAM" id="MobiDB-lite"/>
    </source>
</evidence>
<proteinExistence type="predicted"/>
<gene>
    <name evidence="2" type="ORF">CK203_027124</name>
</gene>